<name>A0A8S5Q159_9CAUD</name>
<accession>A0A8S5Q159</accession>
<organism evidence="1">
    <name type="scientific">Myoviridae sp. ctuAx8</name>
    <dbReference type="NCBI Taxonomy" id="2825199"/>
    <lineage>
        <taxon>Viruses</taxon>
        <taxon>Duplodnaviria</taxon>
        <taxon>Heunggongvirae</taxon>
        <taxon>Uroviricota</taxon>
        <taxon>Caudoviricetes</taxon>
    </lineage>
</organism>
<protein>
    <submittedName>
        <fullName evidence="1">Regulatory phage protein cox</fullName>
    </submittedName>
</protein>
<dbReference type="EMBL" id="BK015545">
    <property type="protein sequence ID" value="DAE12252.1"/>
    <property type="molecule type" value="Genomic_DNA"/>
</dbReference>
<proteinExistence type="predicted"/>
<evidence type="ECO:0000313" key="1">
    <source>
        <dbReference type="EMBL" id="DAE12252.1"/>
    </source>
</evidence>
<sequence>MIMTKTISCSQMAKVLGRTTTSIRECIARDKFAFAQCWQTDGKKGRTFDIDKEGFKNYLLNSLGWTKSKVDSEFKGADIYE</sequence>
<reference evidence="1" key="1">
    <citation type="journal article" date="2021" name="Proc. Natl. Acad. Sci. U.S.A.">
        <title>A Catalog of Tens of Thousands of Viruses from Human Metagenomes Reveals Hidden Associations with Chronic Diseases.</title>
        <authorList>
            <person name="Tisza M.J."/>
            <person name="Buck C.B."/>
        </authorList>
    </citation>
    <scope>NUCLEOTIDE SEQUENCE</scope>
    <source>
        <strain evidence="1">CtuAx8</strain>
    </source>
</reference>